<sequence length="782" mass="88318">MREKTLKILEFDKVLNLIQEYAGSRIGKERVLNLKPSTSILKIKYAHKKLSDALEVGGEFGYPEFSTLEDIRGEIHKAMIGGILSISTLYDCKNLIELSGEIKNFYKDADLNNSITEMVDILYTNEALFKELDQAIYDRETLSDNGSKKLKSLIRKKTSLNDDINAKLKEFVTSSVNSKYLQDAIVTLREGRYVIPVKREYKNFVKGIVHDVSGSGGTYFIEPQKIVNMNNEIRVVENEINEEKLRIIKDLSKKVGAESEFLKYNIEILAELDFIFAKAKFGKENGYSNPIFNDDFNIKLRNVFHPLIDSEKVVKTDVDIDSGTKALIITGPNTGGKTVIIKTVGIISLLAQSGCMIPADESSTIPIFKEIFTDIGDEQSIEQSLSTFSSHMINIVDILKQEPDEALYLFDELGAGTDPTEGAALAMSIIDILKENKIKLVASTHYAELKVYALNTPHVLNGSMQFNIESLRPTYKLVLGIPGKSNAFEISKKLGLDDLYINKAKSFVDDTTLQFESVLEEIEATREKISGYKEEHEALLSDAEKIRKRADEYYNKEKEKADKLYEKARKESKEIYDKAKADYEDIIKDANKIINNIDKSSARKIQETRDKLRENINKLSEDKTKKRVKKVKKDELIPGQSVRIVSLDQIGEIITLPNENGDLQVQVGILKVNSNINDIELTENATQKNIERKKYRIEKSKYIKPEIDLRGVDSEELYDKLDKYIDDAFIAGLKEITIVHGKGTGILRKATEELLKKNSHVESFRLGKVGEGDTGVTVVNLK</sequence>
<accession>A0A2U1DMD3</accession>
<dbReference type="SMART" id="SM00463">
    <property type="entry name" value="SMR"/>
    <property type="match status" value="1"/>
</dbReference>
<dbReference type="InterPro" id="IPR046893">
    <property type="entry name" value="MSSS"/>
</dbReference>
<dbReference type="AlphaFoldDB" id="A0A2U1DMD3"/>
<dbReference type="FunFam" id="3.40.50.300:FF:000830">
    <property type="entry name" value="Endonuclease MutS2"/>
    <property type="match status" value="1"/>
</dbReference>
<feature type="domain" description="Smr" evidence="9">
    <location>
        <begin position="707"/>
        <end position="782"/>
    </location>
</feature>
<dbReference type="RefSeq" id="WP_116480605.1">
    <property type="nucleotide sequence ID" value="NZ_QEKV01000016.1"/>
</dbReference>
<evidence type="ECO:0000256" key="5">
    <source>
        <dbReference type="ARBA" id="ARBA00022884"/>
    </source>
</evidence>
<dbReference type="InterPro" id="IPR045076">
    <property type="entry name" value="MutS"/>
</dbReference>
<dbReference type="PANTHER" id="PTHR48466:SF2">
    <property type="entry name" value="OS10G0509000 PROTEIN"/>
    <property type="match status" value="1"/>
</dbReference>
<protein>
    <recommendedName>
        <fullName evidence="7">Endonuclease MutS2</fullName>
        <ecNumber evidence="7">3.1.-.-</ecNumber>
    </recommendedName>
    <alternativeName>
        <fullName evidence="7">Ribosome-associated protein quality control-upstream factor</fullName>
        <shortName evidence="7">RQC-upstream factor</shortName>
        <shortName evidence="7">RqcU</shortName>
        <ecNumber evidence="7">3.6.4.-</ecNumber>
    </alternativeName>
</protein>
<keyword evidence="7" id="KW-0255">Endonuclease</keyword>
<keyword evidence="6 7" id="KW-0238">DNA-binding</keyword>
<evidence type="ECO:0000256" key="3">
    <source>
        <dbReference type="ARBA" id="ARBA00022801"/>
    </source>
</evidence>
<dbReference type="GO" id="GO:0005524">
    <property type="term" value="F:ATP binding"/>
    <property type="evidence" value="ECO:0007669"/>
    <property type="project" value="UniProtKB-UniRule"/>
</dbReference>
<feature type="binding site" evidence="7">
    <location>
        <begin position="331"/>
        <end position="338"/>
    </location>
    <ligand>
        <name>ATP</name>
        <dbReference type="ChEBI" id="CHEBI:30616"/>
    </ligand>
</feature>
<organism evidence="10 11">
    <name type="scientific">Ezakiella coagulans</name>
    <dbReference type="NCBI Taxonomy" id="46507"/>
    <lineage>
        <taxon>Bacteria</taxon>
        <taxon>Bacillati</taxon>
        <taxon>Bacillota</taxon>
        <taxon>Tissierellia</taxon>
        <taxon>Ezakiella</taxon>
    </lineage>
</organism>
<dbReference type="GO" id="GO:0006298">
    <property type="term" value="P:mismatch repair"/>
    <property type="evidence" value="ECO:0007669"/>
    <property type="project" value="InterPro"/>
</dbReference>
<dbReference type="Gene3D" id="3.30.1370.110">
    <property type="match status" value="1"/>
</dbReference>
<feature type="coiled-coil region" evidence="8">
    <location>
        <begin position="602"/>
        <end position="629"/>
    </location>
</feature>
<dbReference type="InterPro" id="IPR036187">
    <property type="entry name" value="DNA_mismatch_repair_MutS_sf"/>
</dbReference>
<keyword evidence="1 7" id="KW-0699">rRNA-binding</keyword>
<gene>
    <name evidence="7" type="primary">mutS2</name>
    <name evidence="7" type="synonym">rqcU</name>
    <name evidence="10" type="ORF">C7381_1164</name>
</gene>
<dbReference type="InterPro" id="IPR036063">
    <property type="entry name" value="Smr_dom_sf"/>
</dbReference>
<dbReference type="InterPro" id="IPR005747">
    <property type="entry name" value="MutS2"/>
</dbReference>
<dbReference type="GO" id="GO:0140664">
    <property type="term" value="F:ATP-dependent DNA damage sensor activity"/>
    <property type="evidence" value="ECO:0007669"/>
    <property type="project" value="InterPro"/>
</dbReference>
<dbReference type="InterPro" id="IPR000432">
    <property type="entry name" value="DNA_mismatch_repair_MutS_C"/>
</dbReference>
<dbReference type="Pfam" id="PF01713">
    <property type="entry name" value="Smr"/>
    <property type="match status" value="1"/>
</dbReference>
<dbReference type="GO" id="GO:0016887">
    <property type="term" value="F:ATP hydrolysis activity"/>
    <property type="evidence" value="ECO:0007669"/>
    <property type="project" value="InterPro"/>
</dbReference>
<feature type="coiled-coil region" evidence="8">
    <location>
        <begin position="515"/>
        <end position="574"/>
    </location>
</feature>
<keyword evidence="4 7" id="KW-0067">ATP-binding</keyword>
<dbReference type="InterPro" id="IPR007696">
    <property type="entry name" value="DNA_mismatch_repair_MutS_core"/>
</dbReference>
<dbReference type="SUPFAM" id="SSF52540">
    <property type="entry name" value="P-loop containing nucleoside triphosphate hydrolases"/>
    <property type="match status" value="1"/>
</dbReference>
<dbReference type="GO" id="GO:0045910">
    <property type="term" value="P:negative regulation of DNA recombination"/>
    <property type="evidence" value="ECO:0007669"/>
    <property type="project" value="InterPro"/>
</dbReference>
<dbReference type="Proteomes" id="UP000245793">
    <property type="component" value="Unassembled WGS sequence"/>
</dbReference>
<dbReference type="SUPFAM" id="SSF160443">
    <property type="entry name" value="SMR domain-like"/>
    <property type="match status" value="1"/>
</dbReference>
<comment type="subunit">
    <text evidence="7">Homodimer. Binds to stalled ribosomes, contacting rRNA.</text>
</comment>
<dbReference type="GO" id="GO:0043023">
    <property type="term" value="F:ribosomal large subunit binding"/>
    <property type="evidence" value="ECO:0007669"/>
    <property type="project" value="UniProtKB-UniRule"/>
</dbReference>
<proteinExistence type="inferred from homology"/>
<dbReference type="PROSITE" id="PS00486">
    <property type="entry name" value="DNA_MISMATCH_REPAIR_2"/>
    <property type="match status" value="1"/>
</dbReference>
<dbReference type="Gene3D" id="3.40.50.300">
    <property type="entry name" value="P-loop containing nucleotide triphosphate hydrolases"/>
    <property type="match status" value="1"/>
</dbReference>
<dbReference type="SMART" id="SM00534">
    <property type="entry name" value="MUTSac"/>
    <property type="match status" value="1"/>
</dbReference>
<keyword evidence="8" id="KW-0175">Coiled coil</keyword>
<comment type="function">
    <text evidence="7">Endonuclease that is involved in the suppression of homologous recombination and thus may have a key role in the control of bacterial genetic diversity.</text>
</comment>
<evidence type="ECO:0000256" key="8">
    <source>
        <dbReference type="SAM" id="Coils"/>
    </source>
</evidence>
<dbReference type="GO" id="GO:0030983">
    <property type="term" value="F:mismatched DNA binding"/>
    <property type="evidence" value="ECO:0007669"/>
    <property type="project" value="InterPro"/>
</dbReference>
<dbReference type="SMART" id="SM00533">
    <property type="entry name" value="MUTSd"/>
    <property type="match status" value="1"/>
</dbReference>
<keyword evidence="3 7" id="KW-0378">Hydrolase</keyword>
<dbReference type="PIRSF" id="PIRSF005814">
    <property type="entry name" value="MutS_YshD"/>
    <property type="match status" value="1"/>
</dbReference>
<keyword evidence="5 7" id="KW-0694">RNA-binding</keyword>
<dbReference type="HAMAP" id="MF_00092">
    <property type="entry name" value="MutS2"/>
    <property type="match status" value="1"/>
</dbReference>
<keyword evidence="7" id="KW-0540">Nuclease</keyword>
<dbReference type="PANTHER" id="PTHR48466">
    <property type="entry name" value="OS10G0509000 PROTEIN-RELATED"/>
    <property type="match status" value="1"/>
</dbReference>
<dbReference type="SUPFAM" id="SSF48334">
    <property type="entry name" value="DNA repair protein MutS, domain III"/>
    <property type="match status" value="1"/>
</dbReference>
<comment type="function">
    <text evidence="7">Acts as a ribosome collision sensor, splitting the ribosome into its 2 subunits. Detects stalled/collided 70S ribosomes which it binds and splits by an ATP-hydrolysis driven conformational change. Acts upstream of the ribosome quality control system (RQC), a ribosome-associated complex that mediates the extraction of incompletely synthesized nascent chains from stalled ribosomes and their subsequent degradation. Probably generates substrates for RQC.</text>
</comment>
<evidence type="ECO:0000313" key="11">
    <source>
        <dbReference type="Proteomes" id="UP000245793"/>
    </source>
</evidence>
<dbReference type="Pfam" id="PF20297">
    <property type="entry name" value="MSSS"/>
    <property type="match status" value="1"/>
</dbReference>
<dbReference type="PROSITE" id="PS50828">
    <property type="entry name" value="SMR"/>
    <property type="match status" value="1"/>
</dbReference>
<reference evidence="10 11" key="1">
    <citation type="submission" date="2018-04" db="EMBL/GenBank/DDBJ databases">
        <title>Genomic Encyclopedia of Type Strains, Phase IV (KMG-IV): sequencing the most valuable type-strain genomes for metagenomic binning, comparative biology and taxonomic classification.</title>
        <authorList>
            <person name="Goeker M."/>
        </authorList>
    </citation>
    <scope>NUCLEOTIDE SEQUENCE [LARGE SCALE GENOMIC DNA]</scope>
    <source>
        <strain evidence="10 11">DSM 20705</strain>
    </source>
</reference>
<dbReference type="GO" id="GO:0004519">
    <property type="term" value="F:endonuclease activity"/>
    <property type="evidence" value="ECO:0007669"/>
    <property type="project" value="UniProtKB-UniRule"/>
</dbReference>
<dbReference type="InterPro" id="IPR027417">
    <property type="entry name" value="P-loop_NTPase"/>
</dbReference>
<evidence type="ECO:0000256" key="1">
    <source>
        <dbReference type="ARBA" id="ARBA00022730"/>
    </source>
</evidence>
<evidence type="ECO:0000256" key="4">
    <source>
        <dbReference type="ARBA" id="ARBA00022840"/>
    </source>
</evidence>
<name>A0A2U1DMD3_9FIRM</name>
<dbReference type="EC" id="3.6.4.-" evidence="7"/>
<evidence type="ECO:0000256" key="2">
    <source>
        <dbReference type="ARBA" id="ARBA00022741"/>
    </source>
</evidence>
<dbReference type="GO" id="GO:0019843">
    <property type="term" value="F:rRNA binding"/>
    <property type="evidence" value="ECO:0007669"/>
    <property type="project" value="UniProtKB-UniRule"/>
</dbReference>
<dbReference type="EMBL" id="QEKV01000016">
    <property type="protein sequence ID" value="PVY88709.1"/>
    <property type="molecule type" value="Genomic_DNA"/>
</dbReference>
<keyword evidence="11" id="KW-1185">Reference proteome</keyword>
<evidence type="ECO:0000313" key="10">
    <source>
        <dbReference type="EMBL" id="PVY88709.1"/>
    </source>
</evidence>
<dbReference type="GO" id="GO:0072344">
    <property type="term" value="P:rescue of stalled ribosome"/>
    <property type="evidence" value="ECO:0007669"/>
    <property type="project" value="UniProtKB-UniRule"/>
</dbReference>
<keyword evidence="2 7" id="KW-0547">Nucleotide-binding</keyword>
<dbReference type="Pfam" id="PF00488">
    <property type="entry name" value="MutS_V"/>
    <property type="match status" value="1"/>
</dbReference>
<dbReference type="EC" id="3.1.-.-" evidence="7"/>
<evidence type="ECO:0000256" key="6">
    <source>
        <dbReference type="ARBA" id="ARBA00023125"/>
    </source>
</evidence>
<dbReference type="NCBIfam" id="TIGR01069">
    <property type="entry name" value="mutS2"/>
    <property type="match status" value="1"/>
</dbReference>
<dbReference type="InterPro" id="IPR002625">
    <property type="entry name" value="Smr_dom"/>
</dbReference>
<evidence type="ECO:0000259" key="9">
    <source>
        <dbReference type="PROSITE" id="PS50828"/>
    </source>
</evidence>
<comment type="similarity">
    <text evidence="7">Belongs to the DNA mismatch repair MutS family. MutS2 subfamily.</text>
</comment>
<comment type="caution">
    <text evidence="10">The sequence shown here is derived from an EMBL/GenBank/DDBJ whole genome shotgun (WGS) entry which is preliminary data.</text>
</comment>
<evidence type="ECO:0000256" key="7">
    <source>
        <dbReference type="HAMAP-Rule" id="MF_00092"/>
    </source>
</evidence>